<proteinExistence type="predicted"/>
<gene>
    <name evidence="4" type="primary">ybaR</name>
    <name evidence="4" type="ORF">SNEC2469_LOCUS15873</name>
</gene>
<feature type="domain" description="GH16" evidence="3">
    <location>
        <begin position="1"/>
        <end position="153"/>
    </location>
</feature>
<dbReference type="EMBL" id="CAJNJA010025886">
    <property type="protein sequence ID" value="CAE7551013.1"/>
    <property type="molecule type" value="Genomic_DNA"/>
</dbReference>
<keyword evidence="1" id="KW-0378">Hydrolase</keyword>
<evidence type="ECO:0000259" key="3">
    <source>
        <dbReference type="PROSITE" id="PS51762"/>
    </source>
</evidence>
<evidence type="ECO:0000313" key="5">
    <source>
        <dbReference type="Proteomes" id="UP000601435"/>
    </source>
</evidence>
<dbReference type="OrthoDB" id="4781at2759"/>
<accession>A0A812U470</accession>
<dbReference type="PANTHER" id="PTHR36971:SF1">
    <property type="entry name" value="METHYLTRANSFERASE DOMAIN-CONTAINING PROTEIN"/>
    <property type="match status" value="1"/>
</dbReference>
<organism evidence="4 5">
    <name type="scientific">Symbiodinium necroappetens</name>
    <dbReference type="NCBI Taxonomy" id="1628268"/>
    <lineage>
        <taxon>Eukaryota</taxon>
        <taxon>Sar</taxon>
        <taxon>Alveolata</taxon>
        <taxon>Dinophyceae</taxon>
        <taxon>Suessiales</taxon>
        <taxon>Symbiodiniaceae</taxon>
        <taxon>Symbiodinium</taxon>
    </lineage>
</organism>
<dbReference type="InterPro" id="IPR013320">
    <property type="entry name" value="ConA-like_dom_sf"/>
</dbReference>
<evidence type="ECO:0000256" key="1">
    <source>
        <dbReference type="ARBA" id="ARBA00022801"/>
    </source>
</evidence>
<dbReference type="GO" id="GO:0005975">
    <property type="term" value="P:carbohydrate metabolic process"/>
    <property type="evidence" value="ECO:0007669"/>
    <property type="project" value="InterPro"/>
</dbReference>
<dbReference type="InterPro" id="IPR008263">
    <property type="entry name" value="GH16_AS"/>
</dbReference>
<evidence type="ECO:0000313" key="4">
    <source>
        <dbReference type="EMBL" id="CAE7551013.1"/>
    </source>
</evidence>
<evidence type="ECO:0000256" key="2">
    <source>
        <dbReference type="ARBA" id="ARBA00023295"/>
    </source>
</evidence>
<dbReference type="PANTHER" id="PTHR36971">
    <property type="entry name" value="UNNAMED PRODUCT"/>
    <property type="match status" value="1"/>
</dbReference>
<dbReference type="Gene3D" id="2.60.120.200">
    <property type="match status" value="1"/>
</dbReference>
<protein>
    <submittedName>
        <fullName evidence="4">YbaR protein</fullName>
    </submittedName>
</protein>
<dbReference type="SUPFAM" id="SSF49899">
    <property type="entry name" value="Concanavalin A-like lectins/glucanases"/>
    <property type="match status" value="1"/>
</dbReference>
<dbReference type="InterPro" id="IPR000757">
    <property type="entry name" value="Beta-glucanase-like"/>
</dbReference>
<keyword evidence="5" id="KW-1185">Reference proteome</keyword>
<dbReference type="Pfam" id="PF00722">
    <property type="entry name" value="Glyco_hydro_16"/>
    <property type="match status" value="1"/>
</dbReference>
<feature type="non-terminal residue" evidence="4">
    <location>
        <position position="1"/>
    </location>
</feature>
<dbReference type="PROSITE" id="PS51762">
    <property type="entry name" value="GH16_2"/>
    <property type="match status" value="1"/>
</dbReference>
<dbReference type="GO" id="GO:0004553">
    <property type="term" value="F:hydrolase activity, hydrolyzing O-glycosyl compounds"/>
    <property type="evidence" value="ECO:0007669"/>
    <property type="project" value="InterPro"/>
</dbReference>
<sequence>AAPGPGVVTTYYLSNNGGLYDKTKTHPWVELDFEIMGNMAGPGGQSRIWTNMFTGIAVEHNQWIIVPFDVTQDYHEYGFDLGDNSISFKVDGVAYRTTDIQNYDDVRSSIWSTSFQEFVSVWGQSSQDPGEGVPDFQNAMGLLDANPYGFPRYAEAFARPKLIQHAAQPRSKQLFQGFSAPEWRDWVAGPDGSRWCENKRYEADRIVDWMVCNWGLQTLCRGSGVLDVGGEPGFLASALLARGVGVTVVDPTWRITGKAHASNDCTWLRKRHPLLRFAAFSREFDERFIADYPRLVNDASVVVSLYGDEATGPALRFAAKVGKPCVIVPCNECVQFYPDYNKTYEGFCEALLHEAYWYGGHFEPVLLDSMPFSRTLLVQNPVGFPHHGYREPGVEVHERGWGHESGRPWTGGVAGPDSVASQAGGASQIRQNTGFMRASDWERLADRDCLHTRSSLSAPFRPVTCSAGCC</sequence>
<dbReference type="Proteomes" id="UP000601435">
    <property type="component" value="Unassembled WGS sequence"/>
</dbReference>
<reference evidence="4" key="1">
    <citation type="submission" date="2021-02" db="EMBL/GenBank/DDBJ databases">
        <authorList>
            <person name="Dougan E. K."/>
            <person name="Rhodes N."/>
            <person name="Thang M."/>
            <person name="Chan C."/>
        </authorList>
    </citation>
    <scope>NUCLEOTIDE SEQUENCE</scope>
</reference>
<dbReference type="AlphaFoldDB" id="A0A812U470"/>
<name>A0A812U470_9DINO</name>
<dbReference type="PROSITE" id="PS01034">
    <property type="entry name" value="GH16_1"/>
    <property type="match status" value="1"/>
</dbReference>
<comment type="caution">
    <text evidence="4">The sequence shown here is derived from an EMBL/GenBank/DDBJ whole genome shotgun (WGS) entry which is preliminary data.</text>
</comment>
<keyword evidence="2" id="KW-0326">Glycosidase</keyword>